<keyword evidence="3" id="KW-0472">Membrane</keyword>
<dbReference type="InterPro" id="IPR016032">
    <property type="entry name" value="Sig_transdc_resp-reg_C-effctor"/>
</dbReference>
<keyword evidence="3" id="KW-1133">Transmembrane helix</keyword>
<dbReference type="Pfam" id="PF00486">
    <property type="entry name" value="Trans_reg_C"/>
    <property type="match status" value="1"/>
</dbReference>
<dbReference type="CDD" id="cd00383">
    <property type="entry name" value="trans_reg_C"/>
    <property type="match status" value="1"/>
</dbReference>
<evidence type="ECO:0000256" key="4">
    <source>
        <dbReference type="SAM" id="SignalP"/>
    </source>
</evidence>
<evidence type="ECO:0000259" key="5">
    <source>
        <dbReference type="PROSITE" id="PS51755"/>
    </source>
</evidence>
<evidence type="ECO:0000256" key="3">
    <source>
        <dbReference type="SAM" id="Phobius"/>
    </source>
</evidence>
<keyword evidence="7" id="KW-1185">Reference proteome</keyword>
<feature type="domain" description="OmpR/PhoB-type" evidence="5">
    <location>
        <begin position="183"/>
        <end position="281"/>
    </location>
</feature>
<feature type="transmembrane region" description="Helical" evidence="3">
    <location>
        <begin position="149"/>
        <end position="166"/>
    </location>
</feature>
<feature type="DNA-binding region" description="OmpR/PhoB-type" evidence="2">
    <location>
        <begin position="183"/>
        <end position="281"/>
    </location>
</feature>
<reference evidence="6 7" key="1">
    <citation type="submission" date="2021-07" db="EMBL/GenBank/DDBJ databases">
        <title>Flavobacterium WSW3-B6 sp.nov, isolated from seaweed.</title>
        <authorList>
            <person name="Muhammad N."/>
            <person name="Ho H."/>
            <person name="Lee Y.-J."/>
            <person name="Nguyen T."/>
            <person name="Ho J."/>
            <person name="Kim S.-G."/>
        </authorList>
    </citation>
    <scope>NUCLEOTIDE SEQUENCE [LARGE SCALE GENOMIC DNA]</scope>
    <source>
        <strain evidence="6 7">WSW3-B6</strain>
    </source>
</reference>
<name>A0ABX8V8J6_9FLAO</name>
<keyword evidence="3" id="KW-0812">Transmembrane</keyword>
<keyword evidence="4" id="KW-0732">Signal</keyword>
<dbReference type="EMBL" id="CP080429">
    <property type="protein sequence ID" value="QYJ69169.1"/>
    <property type="molecule type" value="Genomic_DNA"/>
</dbReference>
<dbReference type="RefSeq" id="WP_220641504.1">
    <property type="nucleotide sequence ID" value="NZ_CP080429.1"/>
</dbReference>
<dbReference type="SMART" id="SM00862">
    <property type="entry name" value="Trans_reg_C"/>
    <property type="match status" value="1"/>
</dbReference>
<dbReference type="SUPFAM" id="SSF46894">
    <property type="entry name" value="C-terminal effector domain of the bipartite response regulators"/>
    <property type="match status" value="1"/>
</dbReference>
<dbReference type="Gene3D" id="1.10.10.10">
    <property type="entry name" value="Winged helix-like DNA-binding domain superfamily/Winged helix DNA-binding domain"/>
    <property type="match status" value="1"/>
</dbReference>
<feature type="signal peptide" evidence="4">
    <location>
        <begin position="1"/>
        <end position="20"/>
    </location>
</feature>
<evidence type="ECO:0000313" key="7">
    <source>
        <dbReference type="Proteomes" id="UP000825381"/>
    </source>
</evidence>
<keyword evidence="1 2" id="KW-0238">DNA-binding</keyword>
<protein>
    <submittedName>
        <fullName evidence="6">Helix-turn-helix domain-containing protein</fullName>
    </submittedName>
</protein>
<dbReference type="InterPro" id="IPR036388">
    <property type="entry name" value="WH-like_DNA-bd_sf"/>
</dbReference>
<feature type="chain" id="PRO_5047270954" evidence="4">
    <location>
        <begin position="21"/>
        <end position="283"/>
    </location>
</feature>
<accession>A0ABX8V8J6</accession>
<gene>
    <name evidence="6" type="ORF">K1I41_04565</name>
</gene>
<sequence>MIKFVCTLIVLCTFCTPAFSGTFLFDDGVEKDQQHIALRKVGHELLLNANDATSRVLPIQQVDGSTYEIHFEHPFALHPDALIEIIANEEKKGYIPQNYIVQVYDVATNTVQYAYSMPTAEADAVPCLGRALPKDNYYITIQFIETNNVIWYAAGVIPLFVLFGWHQLRTTKKKAKAPVAVQPHVPVMIGACKYFPDLQKLEVKNTVQSLTAKEAKVLNIFATNVNTEVTRERIQKEVWEDEGVIVGRSLDMFISKLRKKFKDEPAIQIVSIHGKGYKLIAEA</sequence>
<proteinExistence type="predicted"/>
<organism evidence="6 7">
    <name type="scientific">Flavobacterium litorale</name>
    <dbReference type="NCBI Taxonomy" id="2856519"/>
    <lineage>
        <taxon>Bacteria</taxon>
        <taxon>Pseudomonadati</taxon>
        <taxon>Bacteroidota</taxon>
        <taxon>Flavobacteriia</taxon>
        <taxon>Flavobacteriales</taxon>
        <taxon>Flavobacteriaceae</taxon>
        <taxon>Flavobacterium</taxon>
    </lineage>
</organism>
<evidence type="ECO:0000256" key="1">
    <source>
        <dbReference type="ARBA" id="ARBA00023125"/>
    </source>
</evidence>
<dbReference type="PROSITE" id="PS51755">
    <property type="entry name" value="OMPR_PHOB"/>
    <property type="match status" value="1"/>
</dbReference>
<dbReference type="Proteomes" id="UP000825381">
    <property type="component" value="Chromosome"/>
</dbReference>
<evidence type="ECO:0000256" key="2">
    <source>
        <dbReference type="PROSITE-ProRule" id="PRU01091"/>
    </source>
</evidence>
<evidence type="ECO:0000313" key="6">
    <source>
        <dbReference type="EMBL" id="QYJ69169.1"/>
    </source>
</evidence>
<dbReference type="InterPro" id="IPR001867">
    <property type="entry name" value="OmpR/PhoB-type_DNA-bd"/>
</dbReference>